<organism evidence="2 3">
    <name type="scientific">Geopseudomonas aromaticivorans</name>
    <dbReference type="NCBI Taxonomy" id="2849492"/>
    <lineage>
        <taxon>Bacteria</taxon>
        <taxon>Pseudomonadati</taxon>
        <taxon>Pseudomonadota</taxon>
        <taxon>Gammaproteobacteria</taxon>
        <taxon>Pseudomonadales</taxon>
        <taxon>Pseudomonadaceae</taxon>
        <taxon>Geopseudomonas</taxon>
    </lineage>
</organism>
<dbReference type="PANTHER" id="PTHR37166">
    <property type="entry name" value="PROTEIN FLAG"/>
    <property type="match status" value="1"/>
</dbReference>
<keyword evidence="3" id="KW-1185">Reference proteome</keyword>
<evidence type="ECO:0000256" key="1">
    <source>
        <dbReference type="SAM" id="MobiDB-lite"/>
    </source>
</evidence>
<dbReference type="Pfam" id="PF03646">
    <property type="entry name" value="FlaG"/>
    <property type="match status" value="1"/>
</dbReference>
<dbReference type="EMBL" id="JAHRGL010000080">
    <property type="protein sequence ID" value="MBV2134997.1"/>
    <property type="molecule type" value="Genomic_DNA"/>
</dbReference>
<feature type="region of interest" description="Disordered" evidence="1">
    <location>
        <begin position="1"/>
        <end position="32"/>
    </location>
</feature>
<comment type="caution">
    <text evidence="2">The sequence shown here is derived from an EMBL/GenBank/DDBJ whole genome shotgun (WGS) entry which is preliminary data.</text>
</comment>
<keyword evidence="2" id="KW-0282">Flagellum</keyword>
<reference evidence="2 3" key="1">
    <citation type="submission" date="2021-06" db="EMBL/GenBank/DDBJ databases">
        <title>Differences between aerobic and microaerobic xylene degrading microbial communities.</title>
        <authorList>
            <person name="Banerjee S."/>
            <person name="Tancsics A."/>
        </authorList>
    </citation>
    <scope>NUCLEOTIDE SEQUENCE [LARGE SCALE GENOMIC DNA]</scope>
    <source>
        <strain evidence="2 3">MAP12</strain>
    </source>
</reference>
<dbReference type="InterPro" id="IPR005186">
    <property type="entry name" value="FlaG"/>
</dbReference>
<sequence>MERVSAAPATTEPTNVMSGAHSGAPLSTKPAELSAESLTENLQKLNAGLQRFGIEFEVSDIDNRLITRVVDSETGELIRQIPSEEVLRIARSLTQTTSLLIDTSA</sequence>
<accession>A0ABS6N1P6</accession>
<keyword evidence="2" id="KW-0969">Cilium</keyword>
<keyword evidence="2" id="KW-0966">Cell projection</keyword>
<proteinExistence type="predicted"/>
<protein>
    <submittedName>
        <fullName evidence="2">Flagellar protein FlaG</fullName>
    </submittedName>
</protein>
<name>A0ABS6N1P6_9GAMM</name>
<dbReference type="Proteomes" id="UP000813068">
    <property type="component" value="Unassembled WGS sequence"/>
</dbReference>
<dbReference type="PANTHER" id="PTHR37166:SF1">
    <property type="entry name" value="PROTEIN FLAG"/>
    <property type="match status" value="1"/>
</dbReference>
<evidence type="ECO:0000313" key="3">
    <source>
        <dbReference type="Proteomes" id="UP000813068"/>
    </source>
</evidence>
<evidence type="ECO:0000313" key="2">
    <source>
        <dbReference type="EMBL" id="MBV2134997.1"/>
    </source>
</evidence>
<gene>
    <name evidence="2" type="ORF">KRX52_19685</name>
</gene>